<feature type="domain" description="Anoctamin transmembrane" evidence="6">
    <location>
        <begin position="184"/>
        <end position="664"/>
    </location>
</feature>
<dbReference type="InterPro" id="IPR007632">
    <property type="entry name" value="Anoctamin"/>
</dbReference>
<dbReference type="InterPro" id="IPR049452">
    <property type="entry name" value="Anoctamin_TM"/>
</dbReference>
<feature type="transmembrane region" description="Helical" evidence="5">
    <location>
        <begin position="420"/>
        <end position="439"/>
    </location>
</feature>
<dbReference type="GO" id="GO:0005254">
    <property type="term" value="F:chloride channel activity"/>
    <property type="evidence" value="ECO:0007669"/>
    <property type="project" value="TreeGrafter"/>
</dbReference>
<protein>
    <recommendedName>
        <fullName evidence="6">Anoctamin transmembrane domain-containing protein</fullName>
    </recommendedName>
</protein>
<feature type="transmembrane region" description="Helical" evidence="5">
    <location>
        <begin position="628"/>
        <end position="651"/>
    </location>
</feature>
<organism evidence="7 8">
    <name type="scientific">Ectocarpus siliculosus</name>
    <name type="common">Brown alga</name>
    <name type="synonym">Conferva siliculosa</name>
    <dbReference type="NCBI Taxonomy" id="2880"/>
    <lineage>
        <taxon>Eukaryota</taxon>
        <taxon>Sar</taxon>
        <taxon>Stramenopiles</taxon>
        <taxon>Ochrophyta</taxon>
        <taxon>PX clade</taxon>
        <taxon>Phaeophyceae</taxon>
        <taxon>Ectocarpales</taxon>
        <taxon>Ectocarpaceae</taxon>
        <taxon>Ectocarpus</taxon>
    </lineage>
</organism>
<dbReference type="Proteomes" id="UP000002630">
    <property type="component" value="Linkage Group LG02"/>
</dbReference>
<dbReference type="eggNOG" id="KOG2513">
    <property type="taxonomic scope" value="Eukaryota"/>
</dbReference>
<dbReference type="GO" id="GO:0016020">
    <property type="term" value="C:membrane"/>
    <property type="evidence" value="ECO:0007669"/>
    <property type="project" value="UniProtKB-SubCell"/>
</dbReference>
<dbReference type="OrthoDB" id="296386at2759"/>
<reference evidence="7 8" key="1">
    <citation type="journal article" date="2010" name="Nature">
        <title>The Ectocarpus genome and the independent evolution of multicellularity in brown algae.</title>
        <authorList>
            <person name="Cock J.M."/>
            <person name="Sterck L."/>
            <person name="Rouze P."/>
            <person name="Scornet D."/>
            <person name="Allen A.E."/>
            <person name="Amoutzias G."/>
            <person name="Anthouard V."/>
            <person name="Artiguenave F."/>
            <person name="Aury J.M."/>
            <person name="Badger J.H."/>
            <person name="Beszteri B."/>
            <person name="Billiau K."/>
            <person name="Bonnet E."/>
            <person name="Bothwell J.H."/>
            <person name="Bowler C."/>
            <person name="Boyen C."/>
            <person name="Brownlee C."/>
            <person name="Carrano C.J."/>
            <person name="Charrier B."/>
            <person name="Cho G.Y."/>
            <person name="Coelho S.M."/>
            <person name="Collen J."/>
            <person name="Corre E."/>
            <person name="Da Silva C."/>
            <person name="Delage L."/>
            <person name="Delaroque N."/>
            <person name="Dittami S.M."/>
            <person name="Doulbeau S."/>
            <person name="Elias M."/>
            <person name="Farnham G."/>
            <person name="Gachon C.M."/>
            <person name="Gschloessl B."/>
            <person name="Heesch S."/>
            <person name="Jabbari K."/>
            <person name="Jubin C."/>
            <person name="Kawai H."/>
            <person name="Kimura K."/>
            <person name="Kloareg B."/>
            <person name="Kupper F.C."/>
            <person name="Lang D."/>
            <person name="Le Bail A."/>
            <person name="Leblanc C."/>
            <person name="Lerouge P."/>
            <person name="Lohr M."/>
            <person name="Lopez P.J."/>
            <person name="Martens C."/>
            <person name="Maumus F."/>
            <person name="Michel G."/>
            <person name="Miranda-Saavedra D."/>
            <person name="Morales J."/>
            <person name="Moreau H."/>
            <person name="Motomura T."/>
            <person name="Nagasato C."/>
            <person name="Napoli C.A."/>
            <person name="Nelson D.R."/>
            <person name="Nyvall-Collen P."/>
            <person name="Peters A.F."/>
            <person name="Pommier C."/>
            <person name="Potin P."/>
            <person name="Poulain J."/>
            <person name="Quesneville H."/>
            <person name="Read B."/>
            <person name="Rensing S.A."/>
            <person name="Ritter A."/>
            <person name="Rousvoal S."/>
            <person name="Samanta M."/>
            <person name="Samson G."/>
            <person name="Schroeder D.C."/>
            <person name="Segurens B."/>
            <person name="Strittmatter M."/>
            <person name="Tonon T."/>
            <person name="Tregear J.W."/>
            <person name="Valentin K."/>
            <person name="von Dassow P."/>
            <person name="Yamagishi T."/>
            <person name="Van de Peer Y."/>
            <person name="Wincker P."/>
        </authorList>
    </citation>
    <scope>NUCLEOTIDE SEQUENCE [LARGE SCALE GENOMIC DNA]</scope>
    <source>
        <strain evidence="8">Ec32 / CCAP1310/4</strain>
    </source>
</reference>
<keyword evidence="4 5" id="KW-0472">Membrane</keyword>
<dbReference type="EMBL" id="FN649727">
    <property type="protein sequence ID" value="CBJ25617.1"/>
    <property type="molecule type" value="Genomic_DNA"/>
</dbReference>
<evidence type="ECO:0000256" key="3">
    <source>
        <dbReference type="ARBA" id="ARBA00022989"/>
    </source>
</evidence>
<keyword evidence="3 5" id="KW-1133">Transmembrane helix</keyword>
<evidence type="ECO:0000256" key="2">
    <source>
        <dbReference type="ARBA" id="ARBA00022692"/>
    </source>
</evidence>
<feature type="transmembrane region" description="Helical" evidence="5">
    <location>
        <begin position="523"/>
        <end position="546"/>
    </location>
</feature>
<keyword evidence="8" id="KW-1185">Reference proteome</keyword>
<evidence type="ECO:0000256" key="4">
    <source>
        <dbReference type="ARBA" id="ARBA00023136"/>
    </source>
</evidence>
<gene>
    <name evidence="7" type="ORF">Esi_0003_0330</name>
</gene>
<proteinExistence type="predicted"/>
<sequence length="682" mass="77649">MYDSDDESGGGVMIVFSADPEKQADVLGAIEYLTSALRAHQLLVTLHKRGEAASVEHSFLVVNATRRVMEVEAEHIKLMKPDFTGSLMEFHREGAADVFKGYDDLAFFTASEEALLVRSMVDSTQGGENPPKGVPTGSHSYGAVYALRLAGLVTEAMQAHRACTSRTRVWENCLYGVGADVKGVNNYFGPETAFYFAWINFYFRWLLVPGIAGLLVTVHKAIVGRETDNYRWTPLYALIVMLWAASFQKYWKRTCAEWSWKFGTALVSEEEILRAEFVGEERISPVTGEKERYYPTHKRLMRYCESVVVTTAMLLVALVFMICSLNLQGYMVLPEGDSVTAIESWFYVPWLSKFAEEGGAFDANGYYRGYIPASLGATVIHVLCIQNWNKVYRTVATHLTDRENHPTEEDYQNNLMIKRFLFEAFDCYVSLFYLAFVQFDMLKLRNELISLFTVDTIRRVATECIVPMITQTFSWDKSVLKENAERRLKVFASKTDTGASEAEQMKEEEYDSFDDYLEMVIQYGYMTLFASAFPFASTLSLLTTFVEIKSDTFKLLFLYKRPVPRRMAGIGNWQKVMDATTVIAVTTNCMLFALSSEQLMQWIPNWYLDHDGPHGPMDQEFQVGMGRYVVGLCFGVEHVLLAVVAILWMAIPAQPKWVRQRVARVHFLREKGARLAVLKKHD</sequence>
<feature type="transmembrane region" description="Helical" evidence="5">
    <location>
        <begin position="307"/>
        <end position="327"/>
    </location>
</feature>
<feature type="transmembrane region" description="Helical" evidence="5">
    <location>
        <begin position="367"/>
        <end position="385"/>
    </location>
</feature>
<feature type="transmembrane region" description="Helical" evidence="5">
    <location>
        <begin position="201"/>
        <end position="222"/>
    </location>
</feature>
<dbReference type="PANTHER" id="PTHR12308:SF73">
    <property type="entry name" value="ANOCTAMIN"/>
    <property type="match status" value="1"/>
</dbReference>
<evidence type="ECO:0000256" key="5">
    <source>
        <dbReference type="SAM" id="Phobius"/>
    </source>
</evidence>
<dbReference type="OMA" id="CARREPF"/>
<comment type="subcellular location">
    <subcellularLocation>
        <location evidence="1">Membrane</location>
        <topology evidence="1">Multi-pass membrane protein</topology>
    </subcellularLocation>
</comment>
<keyword evidence="2 5" id="KW-0812">Transmembrane</keyword>
<dbReference type="Pfam" id="PF04547">
    <property type="entry name" value="Anoctamin"/>
    <property type="match status" value="1"/>
</dbReference>
<name>D7FW97_ECTSI</name>
<evidence type="ECO:0000259" key="6">
    <source>
        <dbReference type="Pfam" id="PF04547"/>
    </source>
</evidence>
<accession>D7FW97</accession>
<evidence type="ECO:0000313" key="7">
    <source>
        <dbReference type="EMBL" id="CBJ25617.1"/>
    </source>
</evidence>
<dbReference type="EMBL" id="FN648486">
    <property type="protein sequence ID" value="CBJ25617.1"/>
    <property type="molecule type" value="Genomic_DNA"/>
</dbReference>
<dbReference type="InParanoid" id="D7FW97"/>
<evidence type="ECO:0000256" key="1">
    <source>
        <dbReference type="ARBA" id="ARBA00004141"/>
    </source>
</evidence>
<evidence type="ECO:0000313" key="8">
    <source>
        <dbReference type="Proteomes" id="UP000002630"/>
    </source>
</evidence>
<dbReference type="AlphaFoldDB" id="D7FW97"/>
<dbReference type="PANTHER" id="PTHR12308">
    <property type="entry name" value="ANOCTAMIN"/>
    <property type="match status" value="1"/>
</dbReference>